<proteinExistence type="inferred from homology"/>
<comment type="similarity">
    <text evidence="1">Belongs to the sulfatase family.</text>
</comment>
<dbReference type="EMBL" id="CP012333">
    <property type="protein sequence ID" value="AKV02498.1"/>
    <property type="molecule type" value="Genomic_DNA"/>
</dbReference>
<reference evidence="4 5" key="1">
    <citation type="submission" date="2015-08" db="EMBL/GenBank/DDBJ databases">
        <authorList>
            <person name="Babu N.S."/>
            <person name="Beckwith C.J."/>
            <person name="Beseler K.G."/>
            <person name="Brison A."/>
            <person name="Carone J.V."/>
            <person name="Caskin T.P."/>
            <person name="Diamond M."/>
            <person name="Durham M.E."/>
            <person name="Foxe J.M."/>
            <person name="Go M."/>
            <person name="Henderson B.A."/>
            <person name="Jones I.B."/>
            <person name="McGettigan J.A."/>
            <person name="Micheletti S.J."/>
            <person name="Nasrallah M.E."/>
            <person name="Ortiz D."/>
            <person name="Piller C.R."/>
            <person name="Privatt S.R."/>
            <person name="Schneider S.L."/>
            <person name="Sharp S."/>
            <person name="Smith T.C."/>
            <person name="Stanton J.D."/>
            <person name="Ullery H.E."/>
            <person name="Wilson R.J."/>
            <person name="Serrano M.G."/>
            <person name="Buck G."/>
            <person name="Lee V."/>
            <person name="Wang Y."/>
            <person name="Carvalho R."/>
            <person name="Voegtly L."/>
            <person name="Shi R."/>
            <person name="Duckworth R."/>
            <person name="Johnson A."/>
            <person name="Loviza R."/>
            <person name="Walstead R."/>
            <person name="Shah Z."/>
            <person name="Kiflezghi M."/>
            <person name="Wade K."/>
            <person name="Ball S.L."/>
            <person name="Bradley K.W."/>
            <person name="Asai D.J."/>
            <person name="Bowman C.A."/>
            <person name="Russell D.A."/>
            <person name="Pope W.H."/>
            <person name="Jacobs-Sera D."/>
            <person name="Hendrix R.W."/>
            <person name="Hatfull G.F."/>
        </authorList>
    </citation>
    <scope>NUCLEOTIDE SEQUENCE [LARGE SCALE GENOMIC DNA]</scope>
    <source>
        <strain evidence="4 5">DSM 27648</strain>
    </source>
</reference>
<sequence>MPLASSSAPPLPSAKEAPSAVPAKPPANLNVLVLSIDSLRADMPWAGYPRAIAPRLTELEKRSVSYTRAYAISSYTSMSLGGFLGGRLPSELKRSGYFFGTYPEANLFFPEILAGKGIRTLSAHAHAYFNSAGFNQGFDKYEIVPGIKFDNTTDPNVTSPQHEAIAERLLSDPALDTTRFFAWFHFLDPHDQYLSHEKDGIPPYGKTLRDRYDAEVTFTDQWLGKLFDFVESKPWGKHTAIVITSDHGEGFGEHGRYSHGFEIWENLVRIPLFVMIPGVTPRRIDTPRSTLDLAPTILELFGLPPEPSFTGKSLVPEFYGGAPEERDVIVDLPMTSNNDKRRALVHGKWKIMAFGKEESLKLFDLEADPQENSPILRGEDFDAMAKRYRAFSKTVTEVAPYACGENCLNGAYEKKKAAP</sequence>
<dbReference type="SUPFAM" id="SSF53649">
    <property type="entry name" value="Alkaline phosphatase-like"/>
    <property type="match status" value="1"/>
</dbReference>
<feature type="region of interest" description="Disordered" evidence="2">
    <location>
        <begin position="1"/>
        <end position="21"/>
    </location>
</feature>
<evidence type="ECO:0000256" key="1">
    <source>
        <dbReference type="ARBA" id="ARBA00008779"/>
    </source>
</evidence>
<accession>A0A0K1Q9T9</accession>
<dbReference type="PANTHER" id="PTHR42693:SF33">
    <property type="entry name" value="ARYLSULFATASE"/>
    <property type="match status" value="1"/>
</dbReference>
<dbReference type="Gene3D" id="3.40.720.10">
    <property type="entry name" value="Alkaline Phosphatase, subunit A"/>
    <property type="match status" value="1"/>
</dbReference>
<dbReference type="AlphaFoldDB" id="A0A0K1Q9T9"/>
<dbReference type="KEGG" id="llu:AKJ09_09161"/>
<evidence type="ECO:0000313" key="5">
    <source>
        <dbReference type="Proteomes" id="UP000064967"/>
    </source>
</evidence>
<evidence type="ECO:0000313" key="4">
    <source>
        <dbReference type="EMBL" id="AKV02498.1"/>
    </source>
</evidence>
<dbReference type="InterPro" id="IPR050738">
    <property type="entry name" value="Sulfatase"/>
</dbReference>
<organism evidence="4 5">
    <name type="scientific">Labilithrix luteola</name>
    <dbReference type="NCBI Taxonomy" id="1391654"/>
    <lineage>
        <taxon>Bacteria</taxon>
        <taxon>Pseudomonadati</taxon>
        <taxon>Myxococcota</taxon>
        <taxon>Polyangia</taxon>
        <taxon>Polyangiales</taxon>
        <taxon>Labilitrichaceae</taxon>
        <taxon>Labilithrix</taxon>
    </lineage>
</organism>
<gene>
    <name evidence="4" type="ORF">AKJ09_09161</name>
</gene>
<evidence type="ECO:0000256" key="2">
    <source>
        <dbReference type="SAM" id="MobiDB-lite"/>
    </source>
</evidence>
<protein>
    <submittedName>
        <fullName evidence="4">Choline-sulfatase</fullName>
    </submittedName>
</protein>
<dbReference type="STRING" id="1391654.AKJ09_09161"/>
<evidence type="ECO:0000259" key="3">
    <source>
        <dbReference type="Pfam" id="PF00884"/>
    </source>
</evidence>
<dbReference type="InterPro" id="IPR017850">
    <property type="entry name" value="Alkaline_phosphatase_core_sf"/>
</dbReference>
<dbReference type="PANTHER" id="PTHR42693">
    <property type="entry name" value="ARYLSULFATASE FAMILY MEMBER"/>
    <property type="match status" value="1"/>
</dbReference>
<dbReference type="GO" id="GO:0004065">
    <property type="term" value="F:arylsulfatase activity"/>
    <property type="evidence" value="ECO:0007669"/>
    <property type="project" value="TreeGrafter"/>
</dbReference>
<dbReference type="Pfam" id="PF00884">
    <property type="entry name" value="Sulfatase"/>
    <property type="match status" value="1"/>
</dbReference>
<dbReference type="CDD" id="cd16148">
    <property type="entry name" value="sulfatase_like"/>
    <property type="match status" value="1"/>
</dbReference>
<name>A0A0K1Q9T9_9BACT</name>
<dbReference type="RefSeq" id="WP_240488800.1">
    <property type="nucleotide sequence ID" value="NZ_CP012333.1"/>
</dbReference>
<dbReference type="Proteomes" id="UP000064967">
    <property type="component" value="Chromosome"/>
</dbReference>
<keyword evidence="5" id="KW-1185">Reference proteome</keyword>
<dbReference type="InterPro" id="IPR000917">
    <property type="entry name" value="Sulfatase_N"/>
</dbReference>
<feature type="domain" description="Sulfatase N-terminal" evidence="3">
    <location>
        <begin position="30"/>
        <end position="302"/>
    </location>
</feature>
<feature type="compositionally biased region" description="Low complexity" evidence="2">
    <location>
        <begin position="1"/>
        <end position="20"/>
    </location>
</feature>